<dbReference type="OrthoDB" id="445007at2759"/>
<dbReference type="InterPro" id="IPR008775">
    <property type="entry name" value="Phytyl_CoA_dOase-like"/>
</dbReference>
<evidence type="ECO:0000256" key="1">
    <source>
        <dbReference type="SAM" id="MobiDB-lite"/>
    </source>
</evidence>
<keyword evidence="3" id="KW-1185">Reference proteome</keyword>
<gene>
    <name evidence="2" type="ORF">FFLO_06297</name>
</gene>
<sequence length="332" mass="37379">MPIATQTQTTTLPTSSPSVLKLRAPNAQEPAHVKQLRENGFAVVPNVLGKERAEEYVRRANEWLKAFGKGFDVEDRSTWHVQNLPPHHRGGLYNDLAVGHEDLLWSIRAEPELIKIFAELWGTDELLVSFDGANFSIPLPKEEIQNGGAPWPHVDQSPLKRELNCVQGIMNLAPNGPTDGGLMVLSGSFPLYKQFFEEHAHEEPEGGWPKIDSYHHTPSQLQWFYDRGCEWKHVDAGAGDVILWDSRCIHYGAAPTGDNARYATYVCYKPADMCSPEHLEERKQAAAKYYNMSHDPTCARVVTNRQAAVRSEPSKPFQHTERTKRLAGIEAY</sequence>
<comment type="caution">
    <text evidence="2">The sequence shown here is derived from an EMBL/GenBank/DDBJ whole genome shotgun (WGS) entry which is preliminary data.</text>
</comment>
<dbReference type="EMBL" id="JABELV010000195">
    <property type="protein sequence ID" value="KAG7528265.1"/>
    <property type="molecule type" value="Genomic_DNA"/>
</dbReference>
<feature type="region of interest" description="Disordered" evidence="1">
    <location>
        <begin position="311"/>
        <end position="332"/>
    </location>
</feature>
<dbReference type="Gene3D" id="2.60.120.620">
    <property type="entry name" value="q2cbj1_9rhob like domain"/>
    <property type="match status" value="1"/>
</dbReference>
<dbReference type="Pfam" id="PF05721">
    <property type="entry name" value="PhyH"/>
    <property type="match status" value="1"/>
</dbReference>
<dbReference type="Proteomes" id="UP000812966">
    <property type="component" value="Unassembled WGS sequence"/>
</dbReference>
<reference evidence="2" key="1">
    <citation type="submission" date="2020-04" db="EMBL/GenBank/DDBJ databases">
        <title>Analysis of mating type loci in Filobasidium floriforme.</title>
        <authorList>
            <person name="Nowrousian M."/>
        </authorList>
    </citation>
    <scope>NUCLEOTIDE SEQUENCE</scope>
    <source>
        <strain evidence="2">CBS 6242</strain>
    </source>
</reference>
<dbReference type="AlphaFoldDB" id="A0A8K0NQL2"/>
<evidence type="ECO:0008006" key="4">
    <source>
        <dbReference type="Google" id="ProtNLM"/>
    </source>
</evidence>
<evidence type="ECO:0000313" key="2">
    <source>
        <dbReference type="EMBL" id="KAG7528265.1"/>
    </source>
</evidence>
<evidence type="ECO:0000313" key="3">
    <source>
        <dbReference type="Proteomes" id="UP000812966"/>
    </source>
</evidence>
<accession>A0A8K0NQL2</accession>
<dbReference type="PANTHER" id="PTHR31630:SF6">
    <property type="entry name" value="PHYTANOYL-COA DIOXYGENASE-RELATED"/>
    <property type="match status" value="1"/>
</dbReference>
<organism evidence="2 3">
    <name type="scientific">Filobasidium floriforme</name>
    <dbReference type="NCBI Taxonomy" id="5210"/>
    <lineage>
        <taxon>Eukaryota</taxon>
        <taxon>Fungi</taxon>
        <taxon>Dikarya</taxon>
        <taxon>Basidiomycota</taxon>
        <taxon>Agaricomycotina</taxon>
        <taxon>Tremellomycetes</taxon>
        <taxon>Filobasidiales</taxon>
        <taxon>Filobasidiaceae</taxon>
        <taxon>Filobasidium</taxon>
    </lineage>
</organism>
<name>A0A8K0NQL2_9TREE</name>
<dbReference type="PANTHER" id="PTHR31630">
    <property type="entry name" value="PHYTANOYL-COA DIOXYGENASE-RELATED-RELATED"/>
    <property type="match status" value="1"/>
</dbReference>
<protein>
    <recommendedName>
        <fullName evidence="4">Phytanoyl-CoA dioxygenase</fullName>
    </recommendedName>
</protein>
<dbReference type="SUPFAM" id="SSF51197">
    <property type="entry name" value="Clavaminate synthase-like"/>
    <property type="match status" value="1"/>
</dbReference>
<proteinExistence type="predicted"/>